<comment type="caution">
    <text evidence="10">The sequence shown here is derived from an EMBL/GenBank/DDBJ whole genome shotgun (WGS) entry which is preliminary data.</text>
</comment>
<dbReference type="EC" id="1.1.1.49" evidence="2"/>
<name>A0ABN7WNI2_GIGMA</name>
<keyword evidence="4" id="KW-0313">Glucose metabolism</keyword>
<evidence type="ECO:0000313" key="11">
    <source>
        <dbReference type="Proteomes" id="UP000789901"/>
    </source>
</evidence>
<proteinExistence type="predicted"/>
<dbReference type="Gene3D" id="3.30.360.10">
    <property type="entry name" value="Dihydrodipicolinate Reductase, domain 2"/>
    <property type="match status" value="1"/>
</dbReference>
<dbReference type="InterPro" id="IPR036291">
    <property type="entry name" value="NAD(P)-bd_dom_sf"/>
</dbReference>
<dbReference type="InterPro" id="IPR022675">
    <property type="entry name" value="G6P_DH_C"/>
</dbReference>
<evidence type="ECO:0000259" key="8">
    <source>
        <dbReference type="Pfam" id="PF00479"/>
    </source>
</evidence>
<dbReference type="PANTHER" id="PTHR23429">
    <property type="entry name" value="GLUCOSE-6-PHOSPHATE 1-DEHYDROGENASE G6PD"/>
    <property type="match status" value="1"/>
</dbReference>
<feature type="domain" description="Glucose-6-phosphate dehydrogenase NAD-binding" evidence="8">
    <location>
        <begin position="18"/>
        <end position="94"/>
    </location>
</feature>
<evidence type="ECO:0000256" key="4">
    <source>
        <dbReference type="ARBA" id="ARBA00022526"/>
    </source>
</evidence>
<evidence type="ECO:0000313" key="10">
    <source>
        <dbReference type="EMBL" id="CAG8836430.1"/>
    </source>
</evidence>
<reference evidence="10 11" key="1">
    <citation type="submission" date="2021-06" db="EMBL/GenBank/DDBJ databases">
        <authorList>
            <person name="Kallberg Y."/>
            <person name="Tangrot J."/>
            <person name="Rosling A."/>
        </authorList>
    </citation>
    <scope>NUCLEOTIDE SEQUENCE [LARGE SCALE GENOMIC DNA]</scope>
    <source>
        <strain evidence="10 11">120-4 pot B 10/14</strain>
    </source>
</reference>
<evidence type="ECO:0000256" key="5">
    <source>
        <dbReference type="ARBA" id="ARBA00022857"/>
    </source>
</evidence>
<keyword evidence="6" id="KW-0560">Oxidoreductase</keyword>
<evidence type="ECO:0000256" key="6">
    <source>
        <dbReference type="ARBA" id="ARBA00023002"/>
    </source>
</evidence>
<sequence length="188" mass="22115">MTVEELAQYPVQDVMDKYTRSNLLLQEFHNRLLEYAIFSTNPIKKQPMKFLKICSNISGQYDKDNNYKRLNKTVEEVESVVESGNKNRVFYMGVNRLIVEKPFEIDLESFRGHFDEFGIIHDDIQNHLLQILSIVAMERPISLNSVMKKFGAERYYPWKIQNLMKGVPFIFKCAKALNEQQTEIRAQI</sequence>
<evidence type="ECO:0000256" key="1">
    <source>
        <dbReference type="ARBA" id="ARBA00004937"/>
    </source>
</evidence>
<gene>
    <name evidence="10" type="ORF">GMARGA_LOCUS33036</name>
</gene>
<dbReference type="SUPFAM" id="SSF55347">
    <property type="entry name" value="Glyceraldehyde-3-phosphate dehydrogenase-like, C-terminal domain"/>
    <property type="match status" value="1"/>
</dbReference>
<keyword evidence="7" id="KW-0119">Carbohydrate metabolism</keyword>
<evidence type="ECO:0000256" key="2">
    <source>
        <dbReference type="ARBA" id="ARBA00013019"/>
    </source>
</evidence>
<keyword evidence="11" id="KW-1185">Reference proteome</keyword>
<feature type="domain" description="Glucose-6-phosphate dehydrogenase C-terminal" evidence="9">
    <location>
        <begin position="104"/>
        <end position="145"/>
    </location>
</feature>
<dbReference type="SUPFAM" id="SSF51735">
    <property type="entry name" value="NAD(P)-binding Rossmann-fold domains"/>
    <property type="match status" value="1"/>
</dbReference>
<evidence type="ECO:0000256" key="7">
    <source>
        <dbReference type="ARBA" id="ARBA00023277"/>
    </source>
</evidence>
<dbReference type="InterPro" id="IPR001282">
    <property type="entry name" value="G6P_DH"/>
</dbReference>
<dbReference type="PANTHER" id="PTHR23429:SF0">
    <property type="entry name" value="GLUCOSE-6-PHOSPHATE 1-DEHYDROGENASE"/>
    <property type="match status" value="1"/>
</dbReference>
<organism evidence="10 11">
    <name type="scientific">Gigaspora margarita</name>
    <dbReference type="NCBI Taxonomy" id="4874"/>
    <lineage>
        <taxon>Eukaryota</taxon>
        <taxon>Fungi</taxon>
        <taxon>Fungi incertae sedis</taxon>
        <taxon>Mucoromycota</taxon>
        <taxon>Glomeromycotina</taxon>
        <taxon>Glomeromycetes</taxon>
        <taxon>Diversisporales</taxon>
        <taxon>Gigasporaceae</taxon>
        <taxon>Gigaspora</taxon>
    </lineage>
</organism>
<keyword evidence="5" id="KW-0521">NADP</keyword>
<dbReference type="Pfam" id="PF02781">
    <property type="entry name" value="G6PD_C"/>
    <property type="match status" value="1"/>
</dbReference>
<evidence type="ECO:0000259" key="9">
    <source>
        <dbReference type="Pfam" id="PF02781"/>
    </source>
</evidence>
<dbReference type="InterPro" id="IPR022674">
    <property type="entry name" value="G6P_DH_NAD-bd"/>
</dbReference>
<dbReference type="EMBL" id="CAJVQB010053544">
    <property type="protein sequence ID" value="CAG8836430.1"/>
    <property type="molecule type" value="Genomic_DNA"/>
</dbReference>
<accession>A0ABN7WNI2</accession>
<dbReference type="PRINTS" id="PR00079">
    <property type="entry name" value="G6PDHDRGNASE"/>
</dbReference>
<comment type="pathway">
    <text evidence="1">Carbohydrate degradation; pentose phosphate pathway; D-ribulose 5-phosphate from D-glucose 6-phosphate (oxidative stage): step 1/3.</text>
</comment>
<dbReference type="Pfam" id="PF00479">
    <property type="entry name" value="G6PD_N"/>
    <property type="match status" value="1"/>
</dbReference>
<dbReference type="Gene3D" id="3.40.50.720">
    <property type="entry name" value="NAD(P)-binding Rossmann-like Domain"/>
    <property type="match status" value="1"/>
</dbReference>
<protein>
    <recommendedName>
        <fullName evidence="3">Glucose-6-phosphate 1-dehydrogenase</fullName>
        <ecNumber evidence="2">1.1.1.49</ecNumber>
    </recommendedName>
</protein>
<dbReference type="Proteomes" id="UP000789901">
    <property type="component" value="Unassembled WGS sequence"/>
</dbReference>
<evidence type="ECO:0000256" key="3">
    <source>
        <dbReference type="ARBA" id="ARBA00020444"/>
    </source>
</evidence>